<keyword evidence="3" id="KW-1185">Reference proteome</keyword>
<proteinExistence type="predicted"/>
<feature type="region of interest" description="Disordered" evidence="1">
    <location>
        <begin position="55"/>
        <end position="84"/>
    </location>
</feature>
<protein>
    <submittedName>
        <fullName evidence="2">Uncharacterized protein</fullName>
    </submittedName>
</protein>
<gene>
    <name evidence="2" type="ORF">AK812_SmicGene42335</name>
</gene>
<organism evidence="2 3">
    <name type="scientific">Symbiodinium microadriaticum</name>
    <name type="common">Dinoflagellate</name>
    <name type="synonym">Zooxanthella microadriatica</name>
    <dbReference type="NCBI Taxonomy" id="2951"/>
    <lineage>
        <taxon>Eukaryota</taxon>
        <taxon>Sar</taxon>
        <taxon>Alveolata</taxon>
        <taxon>Dinophyceae</taxon>
        <taxon>Suessiales</taxon>
        <taxon>Symbiodiniaceae</taxon>
        <taxon>Symbiodinium</taxon>
    </lineage>
</organism>
<dbReference type="Proteomes" id="UP000186817">
    <property type="component" value="Unassembled WGS sequence"/>
</dbReference>
<dbReference type="OrthoDB" id="10285153at2759"/>
<sequence length="134" mass="14943">MPSWRFDGRQQDASEFYTMLTTQSVGDLQPVQWQGCTDGEIEAYLSMCHRAGRSPTTADELMGDRDQLSFPSMGGASGQKGDKDKEKFWPLELLLSSETAREALGDPEDGRTTRIEGEMAAQRLLQGYFFALHA</sequence>
<comment type="caution">
    <text evidence="2">The sequence shown here is derived from an EMBL/GenBank/DDBJ whole genome shotgun (WGS) entry which is preliminary data.</text>
</comment>
<evidence type="ECO:0000313" key="3">
    <source>
        <dbReference type="Proteomes" id="UP000186817"/>
    </source>
</evidence>
<evidence type="ECO:0000256" key="1">
    <source>
        <dbReference type="SAM" id="MobiDB-lite"/>
    </source>
</evidence>
<reference evidence="2 3" key="1">
    <citation type="submission" date="2016-02" db="EMBL/GenBank/DDBJ databases">
        <title>Genome analysis of coral dinoflagellate symbionts highlights evolutionary adaptations to a symbiotic lifestyle.</title>
        <authorList>
            <person name="Aranda M."/>
            <person name="Li Y."/>
            <person name="Liew Y.J."/>
            <person name="Baumgarten S."/>
            <person name="Simakov O."/>
            <person name="Wilson M."/>
            <person name="Piel J."/>
            <person name="Ashoor H."/>
            <person name="Bougouffa S."/>
            <person name="Bajic V.B."/>
            <person name="Ryu T."/>
            <person name="Ravasi T."/>
            <person name="Bayer T."/>
            <person name="Micklem G."/>
            <person name="Kim H."/>
            <person name="Bhak J."/>
            <person name="Lajeunesse T.C."/>
            <person name="Voolstra C.R."/>
        </authorList>
    </citation>
    <scope>NUCLEOTIDE SEQUENCE [LARGE SCALE GENOMIC DNA]</scope>
    <source>
        <strain evidence="2 3">CCMP2467</strain>
    </source>
</reference>
<accession>A0A1Q9C3U2</accession>
<dbReference type="EMBL" id="LSRX01001740">
    <property type="protein sequence ID" value="OLP77587.1"/>
    <property type="molecule type" value="Genomic_DNA"/>
</dbReference>
<name>A0A1Q9C3U2_SYMMI</name>
<dbReference type="AlphaFoldDB" id="A0A1Q9C3U2"/>
<evidence type="ECO:0000313" key="2">
    <source>
        <dbReference type="EMBL" id="OLP77587.1"/>
    </source>
</evidence>